<protein>
    <submittedName>
        <fullName evidence="1">Uncharacterized protein</fullName>
    </submittedName>
</protein>
<organism evidence="1 2">
    <name type="scientific">Trichomalopsis sarcophagae</name>
    <dbReference type="NCBI Taxonomy" id="543379"/>
    <lineage>
        <taxon>Eukaryota</taxon>
        <taxon>Metazoa</taxon>
        <taxon>Ecdysozoa</taxon>
        <taxon>Arthropoda</taxon>
        <taxon>Hexapoda</taxon>
        <taxon>Insecta</taxon>
        <taxon>Pterygota</taxon>
        <taxon>Neoptera</taxon>
        <taxon>Endopterygota</taxon>
        <taxon>Hymenoptera</taxon>
        <taxon>Apocrita</taxon>
        <taxon>Proctotrupomorpha</taxon>
        <taxon>Chalcidoidea</taxon>
        <taxon>Pteromalidae</taxon>
        <taxon>Pteromalinae</taxon>
        <taxon>Trichomalopsis</taxon>
    </lineage>
</organism>
<reference evidence="1 2" key="1">
    <citation type="journal article" date="2017" name="Curr. Biol.">
        <title>The Evolution of Venom by Co-option of Single-Copy Genes.</title>
        <authorList>
            <person name="Martinson E.O."/>
            <person name="Mrinalini"/>
            <person name="Kelkar Y.D."/>
            <person name="Chang C.H."/>
            <person name="Werren J.H."/>
        </authorList>
    </citation>
    <scope>NUCLEOTIDE SEQUENCE [LARGE SCALE GENOMIC DNA]</scope>
    <source>
        <strain evidence="1 2">Alberta</strain>
        <tissue evidence="1">Whole body</tissue>
    </source>
</reference>
<dbReference type="Proteomes" id="UP000215335">
    <property type="component" value="Unassembled WGS sequence"/>
</dbReference>
<sequence length="339" mass="38653">MHNVLEGVYSYVAKSLICTYIFSKNYFTLELVSAILRCHYRRCDSQERQTLAVVPISATSCCYSSISKSDTFRRSKVGNLKPKFHFLTHYPTILLKNDPVINFWGMRFESSCHQERSSHSVNKVSSVWKETYDQRIKVLGQKEKKVKVVSLASYFSSFPCLKYPLGIALTKKKEGVVIKISGVSLRIKFQSVVIVGDNLGLNGIFVFVECFSSKYYCRICRASSEEASRLTKEDNTKLRSKENYEEDVLLADASKTGIKKHCVFNNVTDFHILDNLSMDLMHDVLEGVCSYVAKSKLPIITLNRLLQYADLKMSVAEMLCFVRYFGVIIGDVIPKNDEH</sequence>
<evidence type="ECO:0000313" key="1">
    <source>
        <dbReference type="EMBL" id="OXU23575.1"/>
    </source>
</evidence>
<dbReference type="AlphaFoldDB" id="A0A232EZ01"/>
<evidence type="ECO:0000313" key="2">
    <source>
        <dbReference type="Proteomes" id="UP000215335"/>
    </source>
</evidence>
<dbReference type="EMBL" id="NNAY01001567">
    <property type="protein sequence ID" value="OXU23575.1"/>
    <property type="molecule type" value="Genomic_DNA"/>
</dbReference>
<name>A0A232EZ01_9HYME</name>
<keyword evidence="2" id="KW-1185">Reference proteome</keyword>
<proteinExistence type="predicted"/>
<accession>A0A232EZ01</accession>
<comment type="caution">
    <text evidence="1">The sequence shown here is derived from an EMBL/GenBank/DDBJ whole genome shotgun (WGS) entry which is preliminary data.</text>
</comment>
<gene>
    <name evidence="1" type="ORF">TSAR_009738</name>
</gene>
<dbReference type="OrthoDB" id="8192078at2759"/>